<dbReference type="Proteomes" id="UP000593875">
    <property type="component" value="Chromosome"/>
</dbReference>
<gene>
    <name evidence="2" type="ORF">LPB04_01435</name>
</gene>
<dbReference type="RefSeq" id="WP_193687044.1">
    <property type="nucleotide sequence ID" value="NZ_CP062941.1"/>
</dbReference>
<accession>A0A7L9U5A0</accession>
<organism evidence="2 3">
    <name type="scientific">Massilia litorea</name>
    <dbReference type="NCBI Taxonomy" id="2769491"/>
    <lineage>
        <taxon>Bacteria</taxon>
        <taxon>Pseudomonadati</taxon>
        <taxon>Pseudomonadota</taxon>
        <taxon>Betaproteobacteria</taxon>
        <taxon>Burkholderiales</taxon>
        <taxon>Oxalobacteraceae</taxon>
        <taxon>Telluria group</taxon>
        <taxon>Massilia</taxon>
    </lineage>
</organism>
<keyword evidence="3" id="KW-1185">Reference proteome</keyword>
<evidence type="ECO:0000313" key="2">
    <source>
        <dbReference type="EMBL" id="QOL50020.1"/>
    </source>
</evidence>
<dbReference type="EMBL" id="CP062941">
    <property type="protein sequence ID" value="QOL50020.1"/>
    <property type="molecule type" value="Genomic_DNA"/>
</dbReference>
<name>A0A7L9U5A0_9BURK</name>
<evidence type="ECO:0008006" key="4">
    <source>
        <dbReference type="Google" id="ProtNLM"/>
    </source>
</evidence>
<feature type="signal peptide" evidence="1">
    <location>
        <begin position="1"/>
        <end position="28"/>
    </location>
</feature>
<feature type="chain" id="PRO_5032392348" description="Secreted protein" evidence="1">
    <location>
        <begin position="29"/>
        <end position="208"/>
    </location>
</feature>
<dbReference type="KEGG" id="mlir:LPB04_01435"/>
<sequence length="208" mass="21736">MKTIDSAGFRTIALRSASALLLSLCALAGASAQEAQPAPAASNEAATPAPARVRLFGQNGLMVHFYQNSSCMGGKGPKTTVSGGVGDAFGSMFGRAKNTSIGMPETPTTANLGKRDGYFSKAYFREYEIPGNQPMALRMAYQSAAGAPGSKYCRSFGGTFTPEAGKQYEVTLEVSPYQCLAVVHEIEQGAQGPATLRDVAVTATKDCD</sequence>
<proteinExistence type="predicted"/>
<dbReference type="AlphaFoldDB" id="A0A7L9U5A0"/>
<evidence type="ECO:0000313" key="3">
    <source>
        <dbReference type="Proteomes" id="UP000593875"/>
    </source>
</evidence>
<keyword evidence="1" id="KW-0732">Signal</keyword>
<protein>
    <recommendedName>
        <fullName evidence="4">Secreted protein</fullName>
    </recommendedName>
</protein>
<evidence type="ECO:0000256" key="1">
    <source>
        <dbReference type="SAM" id="SignalP"/>
    </source>
</evidence>
<reference evidence="2 3" key="1">
    <citation type="submission" date="2020-10" db="EMBL/GenBank/DDBJ databases">
        <title>Genome sequencing of Massilia sp. LPB0304.</title>
        <authorList>
            <person name="Kim J."/>
        </authorList>
    </citation>
    <scope>NUCLEOTIDE SEQUENCE [LARGE SCALE GENOMIC DNA]</scope>
    <source>
        <strain evidence="2 3">LPB0304</strain>
    </source>
</reference>